<reference evidence="7" key="2">
    <citation type="submission" date="2021-03" db="EMBL/GenBank/DDBJ databases">
        <authorList>
            <person name="Artuso I."/>
            <person name="Turrini P."/>
            <person name="Pirolo M."/>
            <person name="Lugli G.A."/>
            <person name="Ventura M."/>
            <person name="Visca P."/>
        </authorList>
    </citation>
    <scope>NUCLEOTIDE SEQUENCE</scope>
    <source>
        <strain evidence="7">LMG 26462</strain>
    </source>
</reference>
<dbReference type="PIRSF" id="PIRSF035875">
    <property type="entry name" value="RNase_BN"/>
    <property type="match status" value="1"/>
</dbReference>
<comment type="caution">
    <text evidence="7">The sequence shown here is derived from an EMBL/GenBank/DDBJ whole genome shotgun (WGS) entry which is preliminary data.</text>
</comment>
<reference evidence="7" key="1">
    <citation type="journal article" date="2021" name="Microorganisms">
        <title>Phylogenomic Reconstruction and Metabolic Potential of the Genus Aminobacter.</title>
        <authorList>
            <person name="Artuso I."/>
            <person name="Turrini P."/>
            <person name="Pirolo M."/>
            <person name="Lugli G.A."/>
            <person name="Ventura M."/>
            <person name="Visca P."/>
        </authorList>
    </citation>
    <scope>NUCLEOTIDE SEQUENCE</scope>
    <source>
        <strain evidence="7">LMG 26462</strain>
    </source>
</reference>
<keyword evidence="8" id="KW-1185">Reference proteome</keyword>
<protein>
    <submittedName>
        <fullName evidence="7">YihY/virulence factor BrkB family protein</fullName>
    </submittedName>
</protein>
<dbReference type="Proteomes" id="UP001138921">
    <property type="component" value="Unassembled WGS sequence"/>
</dbReference>
<evidence type="ECO:0000256" key="3">
    <source>
        <dbReference type="ARBA" id="ARBA00022692"/>
    </source>
</evidence>
<feature type="transmembrane region" description="Helical" evidence="6">
    <location>
        <begin position="213"/>
        <end position="233"/>
    </location>
</feature>
<comment type="subcellular location">
    <subcellularLocation>
        <location evidence="1">Cell membrane</location>
        <topology evidence="1">Multi-pass membrane protein</topology>
    </subcellularLocation>
</comment>
<feature type="transmembrane region" description="Helical" evidence="6">
    <location>
        <begin position="140"/>
        <end position="164"/>
    </location>
</feature>
<dbReference type="GO" id="GO:0005886">
    <property type="term" value="C:plasma membrane"/>
    <property type="evidence" value="ECO:0007669"/>
    <property type="project" value="UniProtKB-SubCell"/>
</dbReference>
<dbReference type="RefSeq" id="WP_214393937.1">
    <property type="nucleotide sequence ID" value="NZ_JAFLWW010000018.1"/>
</dbReference>
<sequence>MRLVDAWALIKESAFAFVTDNAFSHGAAMAFYAATSLAPILLIVVAVAGVAFGNEAAQLALSAQISGLMGPQSADLLQAALEGASARTAGAWATLIGLVTLVVSASGVFGEMQTALNTIWKVEPSGNSVSRLVRARAASLGLVAALGFLLLVSLVASTAITAMSDVINANLPFGTLILGVVNTLVSFALITAMFAAIYKVLPDRRLGWRDVMTGALVTAALFTLGKSLIGWYIGTSAAASSYGAAGGLLVILLWVFYSSQIFLFGAELTRAYSVRHGSRTDLQPVVDADMATSSTIARPGIAASSQPIDLPTVSLMAMAVCVGMLAARLVIPRRSRQR</sequence>
<evidence type="ECO:0000256" key="4">
    <source>
        <dbReference type="ARBA" id="ARBA00022989"/>
    </source>
</evidence>
<dbReference type="PANTHER" id="PTHR30213:SF1">
    <property type="entry name" value="INNER MEMBRANE PROTEIN YHJD"/>
    <property type="match status" value="1"/>
</dbReference>
<evidence type="ECO:0000256" key="1">
    <source>
        <dbReference type="ARBA" id="ARBA00004651"/>
    </source>
</evidence>
<keyword evidence="4 6" id="KW-1133">Transmembrane helix</keyword>
<evidence type="ECO:0000256" key="2">
    <source>
        <dbReference type="ARBA" id="ARBA00022475"/>
    </source>
</evidence>
<gene>
    <name evidence="7" type="ORF">J1C56_31970</name>
</gene>
<keyword evidence="2" id="KW-1003">Cell membrane</keyword>
<name>A0A9X1AHM9_9HYPH</name>
<evidence type="ECO:0000313" key="7">
    <source>
        <dbReference type="EMBL" id="MBT1160150.1"/>
    </source>
</evidence>
<dbReference type="PANTHER" id="PTHR30213">
    <property type="entry name" value="INNER MEMBRANE PROTEIN YHJD"/>
    <property type="match status" value="1"/>
</dbReference>
<dbReference type="EMBL" id="JAFLWW010000018">
    <property type="protein sequence ID" value="MBT1160150.1"/>
    <property type="molecule type" value="Genomic_DNA"/>
</dbReference>
<feature type="transmembrane region" description="Helical" evidence="6">
    <location>
        <begin position="176"/>
        <end position="201"/>
    </location>
</feature>
<dbReference type="NCBIfam" id="TIGR00765">
    <property type="entry name" value="yihY_not_rbn"/>
    <property type="match status" value="1"/>
</dbReference>
<dbReference type="Pfam" id="PF03631">
    <property type="entry name" value="Virul_fac_BrkB"/>
    <property type="match status" value="1"/>
</dbReference>
<feature type="transmembrane region" description="Helical" evidence="6">
    <location>
        <begin position="29"/>
        <end position="52"/>
    </location>
</feature>
<proteinExistence type="predicted"/>
<dbReference type="AlphaFoldDB" id="A0A9X1AHM9"/>
<evidence type="ECO:0000313" key="8">
    <source>
        <dbReference type="Proteomes" id="UP001138921"/>
    </source>
</evidence>
<accession>A0A9X1AHM9</accession>
<keyword evidence="3 6" id="KW-0812">Transmembrane</keyword>
<keyword evidence="5 6" id="KW-0472">Membrane</keyword>
<dbReference type="InterPro" id="IPR017039">
    <property type="entry name" value="Virul_fac_BrkB"/>
</dbReference>
<evidence type="ECO:0000256" key="5">
    <source>
        <dbReference type="ARBA" id="ARBA00023136"/>
    </source>
</evidence>
<feature type="transmembrane region" description="Helical" evidence="6">
    <location>
        <begin position="245"/>
        <end position="266"/>
    </location>
</feature>
<organism evidence="7 8">
    <name type="scientific">Aminobacter anthyllidis</name>
    <dbReference type="NCBI Taxonomy" id="1035067"/>
    <lineage>
        <taxon>Bacteria</taxon>
        <taxon>Pseudomonadati</taxon>
        <taxon>Pseudomonadota</taxon>
        <taxon>Alphaproteobacteria</taxon>
        <taxon>Hyphomicrobiales</taxon>
        <taxon>Phyllobacteriaceae</taxon>
        <taxon>Aminobacter</taxon>
    </lineage>
</organism>
<evidence type="ECO:0000256" key="6">
    <source>
        <dbReference type="SAM" id="Phobius"/>
    </source>
</evidence>